<reference evidence="7" key="1">
    <citation type="submission" date="2020-10" db="EMBL/GenBank/DDBJ databases">
        <title>Microbiome of the Black Sea water column analyzed by genome centric metagenomics.</title>
        <authorList>
            <person name="Cabello-Yeves P.J."/>
            <person name="Callieri C."/>
            <person name="Picazo A."/>
            <person name="Mehrshad M."/>
            <person name="Haro-Moreno J.M."/>
            <person name="Roda-Garcia J."/>
            <person name="Dzembekova N."/>
            <person name="Slabakova V."/>
            <person name="Slabakova N."/>
            <person name="Moncheva S."/>
            <person name="Rodriguez-Valera F."/>
        </authorList>
    </citation>
    <scope>NUCLEOTIDE SEQUENCE</scope>
    <source>
        <strain evidence="7">BS307-5m-G49</strain>
    </source>
</reference>
<keyword evidence="4" id="KW-0449">Lipoprotein</keyword>
<evidence type="ECO:0000256" key="2">
    <source>
        <dbReference type="ARBA" id="ARBA00023136"/>
    </source>
</evidence>
<organism evidence="7 8">
    <name type="scientific">SAR86 cluster bacterium</name>
    <dbReference type="NCBI Taxonomy" id="2030880"/>
    <lineage>
        <taxon>Bacteria</taxon>
        <taxon>Pseudomonadati</taxon>
        <taxon>Pseudomonadota</taxon>
        <taxon>Gammaproteobacteria</taxon>
        <taxon>SAR86 cluster</taxon>
    </lineage>
</organism>
<name>A0A937LCE6_9GAMM</name>
<feature type="domain" description="Pyrrolo-quinoline quinone repeat" evidence="6">
    <location>
        <begin position="73"/>
        <end position="301"/>
    </location>
</feature>
<evidence type="ECO:0000256" key="5">
    <source>
        <dbReference type="SAM" id="SignalP"/>
    </source>
</evidence>
<dbReference type="HAMAP" id="MF_00923">
    <property type="entry name" value="OM_assembly_BamB"/>
    <property type="match status" value="1"/>
</dbReference>
<comment type="function">
    <text evidence="4">Part of the outer membrane protein assembly complex, which is involved in assembly and insertion of beta-barrel proteins into the outer membrane.</text>
</comment>
<proteinExistence type="inferred from homology"/>
<evidence type="ECO:0000256" key="4">
    <source>
        <dbReference type="HAMAP-Rule" id="MF_00923"/>
    </source>
</evidence>
<dbReference type="AlphaFoldDB" id="A0A937LCE6"/>
<dbReference type="PANTHER" id="PTHR34512">
    <property type="entry name" value="CELL SURFACE PROTEIN"/>
    <property type="match status" value="1"/>
</dbReference>
<dbReference type="GO" id="GO:0051205">
    <property type="term" value="P:protein insertion into membrane"/>
    <property type="evidence" value="ECO:0007669"/>
    <property type="project" value="UniProtKB-UniRule"/>
</dbReference>
<feature type="chain" id="PRO_5037427540" description="Outer membrane protein assembly factor BamB" evidence="5">
    <location>
        <begin position="23"/>
        <end position="376"/>
    </location>
</feature>
<keyword evidence="1 4" id="KW-0732">Signal</keyword>
<dbReference type="InterPro" id="IPR011047">
    <property type="entry name" value="Quinoprotein_ADH-like_sf"/>
</dbReference>
<keyword evidence="4" id="KW-0564">Palmitate</keyword>
<evidence type="ECO:0000259" key="6">
    <source>
        <dbReference type="Pfam" id="PF13360"/>
    </source>
</evidence>
<sequence length="376" mass="42065">MKFKNLLYLLLFMTLIACETGAEEVEKPNELKKQINEQFSFERRWSVNAFKSLPLGKINIASDQDSVFIFDSRGEIKAFSSNGKRIWNKKLDVDISTGITLGFNKLLLSSSNGEVFCLSKDSGETIWQYSTSGEVLSPPATNGDIVAIQNIDGRVTAVDLETGEFRWDYRSVIPNLTLRGTSEPSFYEGFLYIGFANGNLAKIEPRSGVTQWEIPITTSKETSEIGRIVDIDGNFVFSSGIAFVATFQGDVAALDTRSGRFIWKEKTSTANDLLSSRGKIILIDEKDQVLAYSQNSGKLEWFNKDFFLRELTSPNRLKSLVVYGDFQGFLHALDISQGEQVARKRVSRSKIISISTKDENVLTLDSKGKLSLFTLQ</sequence>
<dbReference type="GO" id="GO:0009279">
    <property type="term" value="C:cell outer membrane"/>
    <property type="evidence" value="ECO:0007669"/>
    <property type="project" value="UniProtKB-SubCell"/>
</dbReference>
<evidence type="ECO:0000313" key="7">
    <source>
        <dbReference type="EMBL" id="MBL6811816.1"/>
    </source>
</evidence>
<feature type="signal peptide" evidence="5">
    <location>
        <begin position="1"/>
        <end position="22"/>
    </location>
</feature>
<comment type="similarity">
    <text evidence="4">Belongs to the BamB family.</text>
</comment>
<dbReference type="InterPro" id="IPR018391">
    <property type="entry name" value="PQQ_b-propeller_rpt"/>
</dbReference>
<dbReference type="InterPro" id="IPR017687">
    <property type="entry name" value="BamB"/>
</dbReference>
<dbReference type="InterPro" id="IPR002372">
    <property type="entry name" value="PQQ_rpt_dom"/>
</dbReference>
<evidence type="ECO:0000256" key="3">
    <source>
        <dbReference type="ARBA" id="ARBA00023237"/>
    </source>
</evidence>
<comment type="caution">
    <text evidence="7">The sequence shown here is derived from an EMBL/GenBank/DDBJ whole genome shotgun (WGS) entry which is preliminary data.</text>
</comment>
<dbReference type="NCBIfam" id="TIGR03300">
    <property type="entry name" value="assembly_YfgL"/>
    <property type="match status" value="1"/>
</dbReference>
<evidence type="ECO:0000313" key="8">
    <source>
        <dbReference type="Proteomes" id="UP000744438"/>
    </source>
</evidence>
<comment type="subcellular location">
    <subcellularLocation>
        <location evidence="4">Cell outer membrane</location>
        <topology evidence="4">Lipid-anchor</topology>
    </subcellularLocation>
</comment>
<gene>
    <name evidence="4 7" type="primary">bamB</name>
    <name evidence="7" type="ORF">ISQ63_02900</name>
</gene>
<dbReference type="SUPFAM" id="SSF50998">
    <property type="entry name" value="Quinoprotein alcohol dehydrogenase-like"/>
    <property type="match status" value="1"/>
</dbReference>
<protein>
    <recommendedName>
        <fullName evidence="4">Outer membrane protein assembly factor BamB</fullName>
    </recommendedName>
</protein>
<dbReference type="PANTHER" id="PTHR34512:SF30">
    <property type="entry name" value="OUTER MEMBRANE PROTEIN ASSEMBLY FACTOR BAMB"/>
    <property type="match status" value="1"/>
</dbReference>
<accession>A0A937LCE6</accession>
<keyword evidence="3 4" id="KW-0998">Cell outer membrane</keyword>
<comment type="subunit">
    <text evidence="4">Part of the Bam complex.</text>
</comment>
<dbReference type="SMART" id="SM00564">
    <property type="entry name" value="PQQ"/>
    <property type="match status" value="6"/>
</dbReference>
<dbReference type="Pfam" id="PF13360">
    <property type="entry name" value="PQQ_2"/>
    <property type="match status" value="1"/>
</dbReference>
<dbReference type="InterPro" id="IPR015943">
    <property type="entry name" value="WD40/YVTN_repeat-like_dom_sf"/>
</dbReference>
<dbReference type="Gene3D" id="2.130.10.10">
    <property type="entry name" value="YVTN repeat-like/Quinoprotein amine dehydrogenase"/>
    <property type="match status" value="1"/>
</dbReference>
<dbReference type="Proteomes" id="UP000744438">
    <property type="component" value="Unassembled WGS sequence"/>
</dbReference>
<dbReference type="GO" id="GO:0043165">
    <property type="term" value="P:Gram-negative-bacterium-type cell outer membrane assembly"/>
    <property type="evidence" value="ECO:0007669"/>
    <property type="project" value="UniProtKB-UniRule"/>
</dbReference>
<keyword evidence="2 4" id="KW-0472">Membrane</keyword>
<dbReference type="PROSITE" id="PS51257">
    <property type="entry name" value="PROKAR_LIPOPROTEIN"/>
    <property type="match status" value="1"/>
</dbReference>
<evidence type="ECO:0000256" key="1">
    <source>
        <dbReference type="ARBA" id="ARBA00022729"/>
    </source>
</evidence>
<dbReference type="EMBL" id="JADHQC010000013">
    <property type="protein sequence ID" value="MBL6811816.1"/>
    <property type="molecule type" value="Genomic_DNA"/>
</dbReference>